<keyword evidence="4" id="KW-1185">Reference proteome</keyword>
<sequence>MTISSKTLSSTAIAAALSIPLALGPAWAQDSQATDQSNSQTNTPEQQANEAGSGNQSSSGASQQGGQASAEASGSSADAQANAVVATVDGNEIRGSDLLTVIGALPPQLRSQPPQMLVPLALDQLIMRQLILQKARQANLTQDPEVQSLVSGATQTAEDDALVQVWLDRELQKSVTDEAVQQSYDAAQAQGQTDLPPLEAVRPQIEQHLRRQAVEELRTQLREGADIVLFDPTGQPIESTQQASQSGGDSSSGSNGGNGQSSGSNGQNANAEAARGQAEQAGMQQVQPMQGTTVLRGKSENQADVFMIVGPSGELLALAAPLPEQSGDSGNGSSPEASAQDSPDTPPEAGEPAESGFMATQAQPASPNMWDPATVEQGMRQLELGTRGAAGEVGNP</sequence>
<feature type="signal peptide" evidence="2">
    <location>
        <begin position="1"/>
        <end position="28"/>
    </location>
</feature>
<organism evidence="3 4">
    <name type="scientific">Paracoccus rhizosphaerae</name>
    <dbReference type="NCBI Taxonomy" id="1133347"/>
    <lineage>
        <taxon>Bacteria</taxon>
        <taxon>Pseudomonadati</taxon>
        <taxon>Pseudomonadota</taxon>
        <taxon>Alphaproteobacteria</taxon>
        <taxon>Rhodobacterales</taxon>
        <taxon>Paracoccaceae</taxon>
        <taxon>Paracoccus</taxon>
    </lineage>
</organism>
<evidence type="ECO:0000313" key="3">
    <source>
        <dbReference type="EMBL" id="MFC0202580.1"/>
    </source>
</evidence>
<name>A0ABV6CRU3_9RHOB</name>
<dbReference type="Proteomes" id="UP001589795">
    <property type="component" value="Unassembled WGS sequence"/>
</dbReference>
<comment type="caution">
    <text evidence="3">The sequence shown here is derived from an EMBL/GenBank/DDBJ whole genome shotgun (WGS) entry which is preliminary data.</text>
</comment>
<evidence type="ECO:0000256" key="2">
    <source>
        <dbReference type="SAM" id="SignalP"/>
    </source>
</evidence>
<feature type="region of interest" description="Disordered" evidence="1">
    <location>
        <begin position="237"/>
        <end position="287"/>
    </location>
</feature>
<feature type="compositionally biased region" description="Low complexity" evidence="1">
    <location>
        <begin position="261"/>
        <end position="282"/>
    </location>
</feature>
<feature type="compositionally biased region" description="Low complexity" evidence="1">
    <location>
        <begin position="241"/>
        <end position="253"/>
    </location>
</feature>
<evidence type="ECO:0008006" key="5">
    <source>
        <dbReference type="Google" id="ProtNLM"/>
    </source>
</evidence>
<evidence type="ECO:0000256" key="1">
    <source>
        <dbReference type="SAM" id="MobiDB-lite"/>
    </source>
</evidence>
<dbReference type="Gene3D" id="1.10.8.1040">
    <property type="match status" value="1"/>
</dbReference>
<reference evidence="3 4" key="1">
    <citation type="submission" date="2024-09" db="EMBL/GenBank/DDBJ databases">
        <authorList>
            <person name="Sun Q."/>
            <person name="Mori K."/>
        </authorList>
    </citation>
    <scope>NUCLEOTIDE SEQUENCE [LARGE SCALE GENOMIC DNA]</scope>
    <source>
        <strain evidence="3 4">CCM 7904</strain>
    </source>
</reference>
<gene>
    <name evidence="3" type="ORF">ACFFIZ_20275</name>
</gene>
<feature type="region of interest" description="Disordered" evidence="1">
    <location>
        <begin position="27"/>
        <end position="75"/>
    </location>
</feature>
<feature type="chain" id="PRO_5047341412" description="Peptidyl-prolyl cis-trans isomerase SurA" evidence="2">
    <location>
        <begin position="29"/>
        <end position="396"/>
    </location>
</feature>
<feature type="region of interest" description="Disordered" evidence="1">
    <location>
        <begin position="318"/>
        <end position="372"/>
    </location>
</feature>
<keyword evidence="2" id="KW-0732">Signal</keyword>
<dbReference type="SUPFAM" id="SSF109998">
    <property type="entry name" value="Triger factor/SurA peptide-binding domain-like"/>
    <property type="match status" value="1"/>
</dbReference>
<dbReference type="InterPro" id="IPR027304">
    <property type="entry name" value="Trigger_fact/SurA_dom_sf"/>
</dbReference>
<protein>
    <recommendedName>
        <fullName evidence="5">Peptidyl-prolyl cis-trans isomerase SurA</fullName>
    </recommendedName>
</protein>
<feature type="compositionally biased region" description="Polar residues" evidence="1">
    <location>
        <begin position="326"/>
        <end position="343"/>
    </location>
</feature>
<evidence type="ECO:0000313" key="4">
    <source>
        <dbReference type="Proteomes" id="UP001589795"/>
    </source>
</evidence>
<proteinExistence type="predicted"/>
<feature type="compositionally biased region" description="Low complexity" evidence="1">
    <location>
        <begin position="48"/>
        <end position="75"/>
    </location>
</feature>
<feature type="compositionally biased region" description="Polar residues" evidence="1">
    <location>
        <begin position="29"/>
        <end position="47"/>
    </location>
</feature>
<accession>A0ABV6CRU3</accession>
<dbReference type="RefSeq" id="WP_378927336.1">
    <property type="nucleotide sequence ID" value="NZ_JBHLWQ010000197.1"/>
</dbReference>
<dbReference type="EMBL" id="JBHLWQ010000197">
    <property type="protein sequence ID" value="MFC0202580.1"/>
    <property type="molecule type" value="Genomic_DNA"/>
</dbReference>